<protein>
    <recommendedName>
        <fullName evidence="7">MADS-box domain-containing protein</fullName>
    </recommendedName>
</protein>
<feature type="compositionally biased region" description="Polar residues" evidence="6">
    <location>
        <begin position="161"/>
        <end position="170"/>
    </location>
</feature>
<evidence type="ECO:0000313" key="8">
    <source>
        <dbReference type="EMBL" id="MCL7036856.1"/>
    </source>
</evidence>
<feature type="region of interest" description="Disordered" evidence="6">
    <location>
        <begin position="157"/>
        <end position="176"/>
    </location>
</feature>
<accession>A0AA41SIL7</accession>
<dbReference type="GO" id="GO:0046983">
    <property type="term" value="F:protein dimerization activity"/>
    <property type="evidence" value="ECO:0007669"/>
    <property type="project" value="InterPro"/>
</dbReference>
<keyword evidence="5" id="KW-0539">Nucleus</keyword>
<evidence type="ECO:0000256" key="1">
    <source>
        <dbReference type="ARBA" id="ARBA00004123"/>
    </source>
</evidence>
<keyword evidence="3" id="KW-0238">DNA-binding</keyword>
<feature type="domain" description="MADS-box" evidence="7">
    <location>
        <begin position="1"/>
        <end position="51"/>
    </location>
</feature>
<dbReference type="PANTHER" id="PTHR48019">
    <property type="entry name" value="SERUM RESPONSE FACTOR HOMOLOG"/>
    <property type="match status" value="1"/>
</dbReference>
<evidence type="ECO:0000256" key="2">
    <source>
        <dbReference type="ARBA" id="ARBA00023015"/>
    </source>
</evidence>
<organism evidence="8 9">
    <name type="scientific">Papaver nudicaule</name>
    <name type="common">Iceland poppy</name>
    <dbReference type="NCBI Taxonomy" id="74823"/>
    <lineage>
        <taxon>Eukaryota</taxon>
        <taxon>Viridiplantae</taxon>
        <taxon>Streptophyta</taxon>
        <taxon>Embryophyta</taxon>
        <taxon>Tracheophyta</taxon>
        <taxon>Spermatophyta</taxon>
        <taxon>Magnoliopsida</taxon>
        <taxon>Ranunculales</taxon>
        <taxon>Papaveraceae</taxon>
        <taxon>Papaveroideae</taxon>
        <taxon>Papaver</taxon>
    </lineage>
</organism>
<dbReference type="GO" id="GO:0045944">
    <property type="term" value="P:positive regulation of transcription by RNA polymerase II"/>
    <property type="evidence" value="ECO:0007669"/>
    <property type="project" value="InterPro"/>
</dbReference>
<dbReference type="PRINTS" id="PR00404">
    <property type="entry name" value="MADSDOMAIN"/>
</dbReference>
<dbReference type="SUPFAM" id="SSF55455">
    <property type="entry name" value="SRF-like"/>
    <property type="match status" value="1"/>
</dbReference>
<evidence type="ECO:0000256" key="5">
    <source>
        <dbReference type="ARBA" id="ARBA00023242"/>
    </source>
</evidence>
<dbReference type="InterPro" id="IPR036879">
    <property type="entry name" value="TF_MADSbox_sf"/>
</dbReference>
<evidence type="ECO:0000259" key="7">
    <source>
        <dbReference type="PROSITE" id="PS50066"/>
    </source>
</evidence>
<dbReference type="InterPro" id="IPR002100">
    <property type="entry name" value="TF_MADSbox"/>
</dbReference>
<dbReference type="AlphaFoldDB" id="A0AA41SIL7"/>
<evidence type="ECO:0000256" key="4">
    <source>
        <dbReference type="ARBA" id="ARBA00023163"/>
    </source>
</evidence>
<dbReference type="GO" id="GO:0000987">
    <property type="term" value="F:cis-regulatory region sequence-specific DNA binding"/>
    <property type="evidence" value="ECO:0007669"/>
    <property type="project" value="InterPro"/>
</dbReference>
<keyword evidence="9" id="KW-1185">Reference proteome</keyword>
<keyword evidence="4" id="KW-0804">Transcription</keyword>
<reference evidence="8" key="1">
    <citation type="submission" date="2022-03" db="EMBL/GenBank/DDBJ databases">
        <title>A functionally conserved STORR gene fusion in Papaver species that diverged 16.8 million years ago.</title>
        <authorList>
            <person name="Catania T."/>
        </authorList>
    </citation>
    <scope>NUCLEOTIDE SEQUENCE</scope>
    <source>
        <strain evidence="8">S-191538</strain>
    </source>
</reference>
<evidence type="ECO:0000256" key="6">
    <source>
        <dbReference type="SAM" id="MobiDB-lite"/>
    </source>
</evidence>
<dbReference type="Gene3D" id="3.40.1810.10">
    <property type="entry name" value="Transcription factor, MADS-box"/>
    <property type="match status" value="1"/>
</dbReference>
<evidence type="ECO:0000256" key="3">
    <source>
        <dbReference type="ARBA" id="ARBA00023125"/>
    </source>
</evidence>
<dbReference type="SMART" id="SM00432">
    <property type="entry name" value="MADS"/>
    <property type="match status" value="1"/>
</dbReference>
<dbReference type="PROSITE" id="PS50066">
    <property type="entry name" value="MADS_BOX_2"/>
    <property type="match status" value="1"/>
</dbReference>
<name>A0AA41SIL7_PAPNU</name>
<comment type="caution">
    <text evidence="8">The sequence shown here is derived from an EMBL/GenBank/DDBJ whole genome shotgun (WGS) entry which is preliminary data.</text>
</comment>
<sequence length="348" mass="40050">MGRKKLPMELIQREKNRNETYRKRKQGLIKKLKEFTVLCEVEACMIAYGPKLGDRPVEVETWPAEKPEDIDTVHKIIERYRKVPEEDKQKRRQDLYDFFQARKKTTEVDLNKLRKKHDEFQFFDHEQFQGLDAEQLHQILQRLGSKMESVDQRIQQKKNQDITGTTSQYPNVAPHNETPYSMPNTSYDHGTVPRNDLLYRQQLGHAASTSHGDFSGQLFGGQGVSLDHNNDYKKRKINDYHFCDSNSVMFGGAPVYATYNPATFSFGYPGSSTLNMMPTPGVPISWMPSAGYPSQVYYNQQPSGIMQQQGSSLSHEPQQLFTMNAYPMTSAALRQSYHPSEESFGIQD</sequence>
<proteinExistence type="predicted"/>
<keyword evidence="2" id="KW-0805">Transcription regulation</keyword>
<dbReference type="EMBL" id="JAJJMA010172875">
    <property type="protein sequence ID" value="MCL7036856.1"/>
    <property type="molecule type" value="Genomic_DNA"/>
</dbReference>
<dbReference type="InterPro" id="IPR050142">
    <property type="entry name" value="MADS-box/MEF2_TF"/>
</dbReference>
<dbReference type="Proteomes" id="UP001177140">
    <property type="component" value="Unassembled WGS sequence"/>
</dbReference>
<dbReference type="GO" id="GO:0005634">
    <property type="term" value="C:nucleus"/>
    <property type="evidence" value="ECO:0007669"/>
    <property type="project" value="UniProtKB-SubCell"/>
</dbReference>
<dbReference type="InterPro" id="IPR033897">
    <property type="entry name" value="SRF-like_MADS-box"/>
</dbReference>
<dbReference type="GO" id="GO:0000981">
    <property type="term" value="F:DNA-binding transcription factor activity, RNA polymerase II-specific"/>
    <property type="evidence" value="ECO:0007669"/>
    <property type="project" value="InterPro"/>
</dbReference>
<dbReference type="Pfam" id="PF00319">
    <property type="entry name" value="SRF-TF"/>
    <property type="match status" value="1"/>
</dbReference>
<gene>
    <name evidence="8" type="ORF">MKW94_012534</name>
</gene>
<comment type="subcellular location">
    <subcellularLocation>
        <location evidence="1">Nucleus</location>
    </subcellularLocation>
</comment>
<dbReference type="CDD" id="cd00266">
    <property type="entry name" value="MADS_SRF_like"/>
    <property type="match status" value="1"/>
</dbReference>
<evidence type="ECO:0000313" key="9">
    <source>
        <dbReference type="Proteomes" id="UP001177140"/>
    </source>
</evidence>